<gene>
    <name evidence="1" type="ORF">BA062_14650</name>
</gene>
<reference evidence="1 2" key="1">
    <citation type="submission" date="2016-07" db="EMBL/GenBank/DDBJ databases">
        <title>Draft genome sequence of Prauserella sp. YIM 121212, isolated from alkaline soil.</title>
        <authorList>
            <person name="Ruckert C."/>
            <person name="Albersmeier A."/>
            <person name="Jiang C.-L."/>
            <person name="Jiang Y."/>
            <person name="Kalinowski J."/>
            <person name="Schneider O."/>
            <person name="Winkler A."/>
            <person name="Zotchev S.B."/>
        </authorList>
    </citation>
    <scope>NUCLEOTIDE SEQUENCE [LARGE SCALE GENOMIC DNA]</scope>
    <source>
        <strain evidence="1 2">YIM 121212</strain>
    </source>
</reference>
<accession>A0A318MCK2</accession>
<protein>
    <submittedName>
        <fullName evidence="1">Uncharacterized protein</fullName>
    </submittedName>
</protein>
<dbReference type="RefSeq" id="WP_110336640.1">
    <property type="nucleotide sequence ID" value="NZ_JBHVKT010000001.1"/>
</dbReference>
<name>A0A318MCK2_9PSEU</name>
<proteinExistence type="predicted"/>
<dbReference type="OrthoDB" id="9873975at2"/>
<organism evidence="1 2">
    <name type="scientific">Prauserella flavalba</name>
    <dbReference type="NCBI Taxonomy" id="1477506"/>
    <lineage>
        <taxon>Bacteria</taxon>
        <taxon>Bacillati</taxon>
        <taxon>Actinomycetota</taxon>
        <taxon>Actinomycetes</taxon>
        <taxon>Pseudonocardiales</taxon>
        <taxon>Pseudonocardiaceae</taxon>
        <taxon>Prauserella</taxon>
    </lineage>
</organism>
<dbReference type="AlphaFoldDB" id="A0A318MCK2"/>
<evidence type="ECO:0000313" key="1">
    <source>
        <dbReference type="EMBL" id="PXY36609.1"/>
    </source>
</evidence>
<keyword evidence="2" id="KW-1185">Reference proteome</keyword>
<dbReference type="EMBL" id="MASU01000005">
    <property type="protein sequence ID" value="PXY36609.1"/>
    <property type="molecule type" value="Genomic_DNA"/>
</dbReference>
<dbReference type="Proteomes" id="UP000247892">
    <property type="component" value="Unassembled WGS sequence"/>
</dbReference>
<sequence>MASYVSINSSPAAIRSAGGRLTDLGSGFRDAGSWADIAALEEFGDDKFGAAMREQYPPSTRPVWDNKVALGQSLVDTGQDCVTAMNLYEQQEGENAANISSIDPRVG</sequence>
<comment type="caution">
    <text evidence="1">The sequence shown here is derived from an EMBL/GenBank/DDBJ whole genome shotgun (WGS) entry which is preliminary data.</text>
</comment>
<evidence type="ECO:0000313" key="2">
    <source>
        <dbReference type="Proteomes" id="UP000247892"/>
    </source>
</evidence>